<evidence type="ECO:0000313" key="2">
    <source>
        <dbReference type="EMBL" id="SCY02369.1"/>
    </source>
</evidence>
<dbReference type="CDD" id="cd00009">
    <property type="entry name" value="AAA"/>
    <property type="match status" value="1"/>
</dbReference>
<organism evidence="2 3">
    <name type="scientific">Butyrivibrio hungatei</name>
    <dbReference type="NCBI Taxonomy" id="185008"/>
    <lineage>
        <taxon>Bacteria</taxon>
        <taxon>Bacillati</taxon>
        <taxon>Bacillota</taxon>
        <taxon>Clostridia</taxon>
        <taxon>Lachnospirales</taxon>
        <taxon>Lachnospiraceae</taxon>
        <taxon>Butyrivibrio</taxon>
    </lineage>
</organism>
<dbReference type="Gene3D" id="3.40.50.300">
    <property type="entry name" value="P-loop containing nucleotide triphosphate hydrolases"/>
    <property type="match status" value="1"/>
</dbReference>
<dbReference type="SUPFAM" id="SSF52540">
    <property type="entry name" value="P-loop containing nucleoside triphosphate hydrolases"/>
    <property type="match status" value="1"/>
</dbReference>
<name>A0A1G5CIN3_9FIRM</name>
<protein>
    <submittedName>
        <fullName evidence="2">DNA replication protein DnaC</fullName>
    </submittedName>
</protein>
<proteinExistence type="predicted"/>
<dbReference type="GO" id="GO:0006260">
    <property type="term" value="P:DNA replication"/>
    <property type="evidence" value="ECO:0007669"/>
    <property type="project" value="TreeGrafter"/>
</dbReference>
<accession>A0A1G5CIN3</accession>
<sequence>MALTNAQFDEIMHTYEEMRSLHRQELEERKRSVYESIPGYKELEDKSSTISVDFGKRLLSGERLDRSILRHQLAELARQKKLLLIESGFSDDYLDMGYSCPHCKDTGYIGNEKCHCFKQKIIEKLYDRSNLKEMAKTANFKLVNEKYYQGDDLQRFRGALKTAELFVNSFNSDYQNLFIYGTVGVGKSFLSTCVANELLKKGHSVIYFSSSGLFELLAENSFDYKNKQELRGIYDDIYNCELLIIDDLGTERTNSFVSSELFACLNERDLRKKSTIINTNLSLEEVQIIYSDRIFSRVASNYKLLKLSGPDIRKIKKIAIKESEDFQ</sequence>
<dbReference type="InterPro" id="IPR002611">
    <property type="entry name" value="IstB_ATP-bd"/>
</dbReference>
<feature type="domain" description="AAA+ ATPase" evidence="1">
    <location>
        <begin position="173"/>
        <end position="301"/>
    </location>
</feature>
<dbReference type="OrthoDB" id="9776217at2"/>
<evidence type="ECO:0000313" key="3">
    <source>
        <dbReference type="Proteomes" id="UP000183047"/>
    </source>
</evidence>
<dbReference type="InterPro" id="IPR027417">
    <property type="entry name" value="P-loop_NTPase"/>
</dbReference>
<keyword evidence="3" id="KW-1185">Reference proteome</keyword>
<dbReference type="RefSeq" id="WP_074461837.1">
    <property type="nucleotide sequence ID" value="NZ_FMUR01000006.1"/>
</dbReference>
<dbReference type="PANTHER" id="PTHR30050">
    <property type="entry name" value="CHROMOSOMAL REPLICATION INITIATOR PROTEIN DNAA"/>
    <property type="match status" value="1"/>
</dbReference>
<reference evidence="3" key="1">
    <citation type="submission" date="2016-10" db="EMBL/GenBank/DDBJ databases">
        <authorList>
            <person name="Varghese N."/>
            <person name="Submissions S."/>
        </authorList>
    </citation>
    <scope>NUCLEOTIDE SEQUENCE [LARGE SCALE GENOMIC DNA]</scope>
    <source>
        <strain evidence="3">XBD2006</strain>
    </source>
</reference>
<dbReference type="EMBL" id="FMUR01000006">
    <property type="protein sequence ID" value="SCY02369.1"/>
    <property type="molecule type" value="Genomic_DNA"/>
</dbReference>
<dbReference type="InterPro" id="IPR003593">
    <property type="entry name" value="AAA+_ATPase"/>
</dbReference>
<dbReference type="AlphaFoldDB" id="A0A1G5CIN3"/>
<dbReference type="NCBIfam" id="NF005304">
    <property type="entry name" value="PRK06835.1"/>
    <property type="match status" value="1"/>
</dbReference>
<dbReference type="STRING" id="185008.bhn_I2513"/>
<dbReference type="SMART" id="SM00382">
    <property type="entry name" value="AAA"/>
    <property type="match status" value="1"/>
</dbReference>
<evidence type="ECO:0000259" key="1">
    <source>
        <dbReference type="SMART" id="SM00382"/>
    </source>
</evidence>
<dbReference type="PANTHER" id="PTHR30050:SF4">
    <property type="entry name" value="ATP-BINDING PROTEIN RV3427C IN INSERTION SEQUENCE-RELATED"/>
    <property type="match status" value="1"/>
</dbReference>
<gene>
    <name evidence="2" type="ORF">SAMN02910451_01152</name>
</gene>
<dbReference type="Pfam" id="PF01695">
    <property type="entry name" value="IstB_IS21"/>
    <property type="match status" value="1"/>
</dbReference>
<dbReference type="GO" id="GO:0005524">
    <property type="term" value="F:ATP binding"/>
    <property type="evidence" value="ECO:0007669"/>
    <property type="project" value="InterPro"/>
</dbReference>
<dbReference type="Proteomes" id="UP000183047">
    <property type="component" value="Unassembled WGS sequence"/>
</dbReference>